<comment type="caution">
    <text evidence="1">The sequence shown here is derived from an EMBL/GenBank/DDBJ whole genome shotgun (WGS) entry which is preliminary data.</text>
</comment>
<gene>
    <name evidence="1" type="ORF">SAMN06265222_105159</name>
</gene>
<protein>
    <recommendedName>
        <fullName evidence="3">Carboxypeptidase regulatory-like domain-containing protein</fullName>
    </recommendedName>
</protein>
<evidence type="ECO:0000313" key="2">
    <source>
        <dbReference type="Proteomes" id="UP001158067"/>
    </source>
</evidence>
<name>A0ABY1Q3N4_9BACT</name>
<evidence type="ECO:0000313" key="1">
    <source>
        <dbReference type="EMBL" id="SMP56457.1"/>
    </source>
</evidence>
<evidence type="ECO:0008006" key="3">
    <source>
        <dbReference type="Google" id="ProtNLM"/>
    </source>
</evidence>
<dbReference type="Proteomes" id="UP001158067">
    <property type="component" value="Unassembled WGS sequence"/>
</dbReference>
<reference evidence="1 2" key="1">
    <citation type="submission" date="2017-05" db="EMBL/GenBank/DDBJ databases">
        <authorList>
            <person name="Varghese N."/>
            <person name="Submissions S."/>
        </authorList>
    </citation>
    <scope>NUCLEOTIDE SEQUENCE [LARGE SCALE GENOMIC DNA]</scope>
    <source>
        <strain evidence="1 2">DSM 25457</strain>
    </source>
</reference>
<dbReference type="PROSITE" id="PS51257">
    <property type="entry name" value="PROKAR_LIPOPROTEIN"/>
    <property type="match status" value="1"/>
</dbReference>
<organism evidence="1 2">
    <name type="scientific">Neorhodopirellula lusitana</name>
    <dbReference type="NCBI Taxonomy" id="445327"/>
    <lineage>
        <taxon>Bacteria</taxon>
        <taxon>Pseudomonadati</taxon>
        <taxon>Planctomycetota</taxon>
        <taxon>Planctomycetia</taxon>
        <taxon>Pirellulales</taxon>
        <taxon>Pirellulaceae</taxon>
        <taxon>Neorhodopirellula</taxon>
    </lineage>
</organism>
<keyword evidence="2" id="KW-1185">Reference proteome</keyword>
<proteinExistence type="predicted"/>
<accession>A0ABY1Q3N4</accession>
<sequence length="144" mass="15894">MRFGLRKNCCFLALVVASSTSIGCGPNEPLERFSVTGEVTLDRKPVTSAMIRFIAEERSGDVVGVVTAGNFRIDQERGLTPGQYDVVVLPENPELAQAMQAIQSGDRDPLKSRTIPVRYQQAGLLHATVDPDTDNHYRFELTTR</sequence>
<dbReference type="EMBL" id="FXUG01000005">
    <property type="protein sequence ID" value="SMP56457.1"/>
    <property type="molecule type" value="Genomic_DNA"/>
</dbReference>